<name>A0ABT0U9M3_9BACT</name>
<evidence type="ECO:0000313" key="1">
    <source>
        <dbReference type="EMBL" id="MCM2373677.1"/>
    </source>
</evidence>
<gene>
    <name evidence="1" type="ORF">NB063_23940</name>
</gene>
<protein>
    <submittedName>
        <fullName evidence="1">Uncharacterized protein</fullName>
    </submittedName>
</protein>
<reference evidence="1 2" key="1">
    <citation type="journal article" date="2022" name="Syst. Appl. Microbiol.">
        <title>Rhodopirellula aestuarii sp. nov., a novel member of the genus Rhodopirellula isolated from brackish sediments collected in the Tagus River estuary, Portugal.</title>
        <authorList>
            <person name="Vitorino I.R."/>
            <person name="Klimek D."/>
            <person name="Calusinska M."/>
            <person name="Lobo-da-Cunha A."/>
            <person name="Vasconcelos V."/>
            <person name="Lage O.M."/>
        </authorList>
    </citation>
    <scope>NUCLEOTIDE SEQUENCE [LARGE SCALE GENOMIC DNA]</scope>
    <source>
        <strain evidence="1 2">ICT_H3.1</strain>
    </source>
</reference>
<keyword evidence="2" id="KW-1185">Reference proteome</keyword>
<proteinExistence type="predicted"/>
<accession>A0ABT0U9M3</accession>
<evidence type="ECO:0000313" key="2">
    <source>
        <dbReference type="Proteomes" id="UP001202961"/>
    </source>
</evidence>
<dbReference type="EMBL" id="JAMQBK010000063">
    <property type="protein sequence ID" value="MCM2373677.1"/>
    <property type="molecule type" value="Genomic_DNA"/>
</dbReference>
<organism evidence="1 2">
    <name type="scientific">Aporhodopirellula aestuarii</name>
    <dbReference type="NCBI Taxonomy" id="2950107"/>
    <lineage>
        <taxon>Bacteria</taxon>
        <taxon>Pseudomonadati</taxon>
        <taxon>Planctomycetota</taxon>
        <taxon>Planctomycetia</taxon>
        <taxon>Pirellulales</taxon>
        <taxon>Pirellulaceae</taxon>
        <taxon>Aporhodopirellula</taxon>
    </lineage>
</organism>
<dbReference type="RefSeq" id="WP_250931464.1">
    <property type="nucleotide sequence ID" value="NZ_JAMQBK010000063.1"/>
</dbReference>
<sequence>MDYVGFVLNQAGKWLEHWFTSTSAADFQASDEVEWVEFIGGPLDGYQHAVDSTRLYHLPPAITIPINCEKIARLSTDDPDEIVPVEEPPSQHNAVYDLVPHGVNWRYHFAGQFVANDDNLAT</sequence>
<dbReference type="Proteomes" id="UP001202961">
    <property type="component" value="Unassembled WGS sequence"/>
</dbReference>
<comment type="caution">
    <text evidence="1">The sequence shown here is derived from an EMBL/GenBank/DDBJ whole genome shotgun (WGS) entry which is preliminary data.</text>
</comment>